<dbReference type="InterPro" id="IPR045249">
    <property type="entry name" value="HARBI1-like"/>
</dbReference>
<keyword evidence="5" id="KW-0479">Metal-binding</keyword>
<comment type="similarity">
    <text evidence="3">Belongs to the HARBI1 family.</text>
</comment>
<sequence>ANETISKYFNEVLNGFSSACFYGCYIQQPKENDPVYPFILNNPKLYSFFKDALGAMDGTYINSWATKEMCQLAWNRKGNVTQNTLVCCDFRIWFQYAVGGYNGSAADATMYAQSQLEGLQIPNGKYYLADVEFGICNALLVLYCGVQYHLNEWGRSQLL</sequence>
<evidence type="ECO:0000256" key="5">
    <source>
        <dbReference type="ARBA" id="ARBA00022723"/>
    </source>
</evidence>
<comment type="cofactor">
    <cofactor evidence="1">
        <name>a divalent metal cation</name>
        <dbReference type="ChEBI" id="CHEBI:60240"/>
    </cofactor>
</comment>
<dbReference type="AlphaFoldDB" id="V2WUD1"/>
<comment type="caution">
    <text evidence="9">The sequence shown here is derived from an EMBL/GenBank/DDBJ whole genome shotgun (WGS) entry which is preliminary data.</text>
</comment>
<keyword evidence="6" id="KW-0378">Hydrolase</keyword>
<dbReference type="GO" id="GO:0005634">
    <property type="term" value="C:nucleus"/>
    <property type="evidence" value="ECO:0007669"/>
    <property type="project" value="UniProtKB-SubCell"/>
</dbReference>
<feature type="domain" description="DDE Tnp4" evidence="8">
    <location>
        <begin position="57"/>
        <end position="145"/>
    </location>
</feature>
<dbReference type="HOGENOM" id="CLU_040082_1_1_1"/>
<keyword evidence="10" id="KW-1185">Reference proteome</keyword>
<feature type="non-terminal residue" evidence="9">
    <location>
        <position position="1"/>
    </location>
</feature>
<evidence type="ECO:0000256" key="2">
    <source>
        <dbReference type="ARBA" id="ARBA00004123"/>
    </source>
</evidence>
<reference evidence="9 10" key="1">
    <citation type="journal article" date="2014" name="BMC Genomics">
        <title>Genome and secretome analysis of the hemibiotrophic fungal pathogen, Moniliophthora roreri, which causes frosty pod rot disease of cacao: mechanisms of the biotrophic and necrotrophic phases.</title>
        <authorList>
            <person name="Meinhardt L.W."/>
            <person name="Costa G.G.L."/>
            <person name="Thomazella D.P.T."/>
            <person name="Teixeira P.J.P.L."/>
            <person name="Carazzolle M.F."/>
            <person name="Schuster S.C."/>
            <person name="Carlson J.E."/>
            <person name="Guiltinan M.J."/>
            <person name="Mieczkowski P."/>
            <person name="Farmer A."/>
            <person name="Ramaraj T."/>
            <person name="Crozier J."/>
            <person name="Davis R.E."/>
            <person name="Shao J."/>
            <person name="Melnick R.L."/>
            <person name="Pereira G.A.G."/>
            <person name="Bailey B.A."/>
        </authorList>
    </citation>
    <scope>NUCLEOTIDE SEQUENCE [LARGE SCALE GENOMIC DNA]</scope>
    <source>
        <strain evidence="9 10">MCA 2997</strain>
    </source>
</reference>
<dbReference type="Proteomes" id="UP000017559">
    <property type="component" value="Unassembled WGS sequence"/>
</dbReference>
<gene>
    <name evidence="9" type="ORF">Moror_17167</name>
</gene>
<dbReference type="GO" id="GO:0016787">
    <property type="term" value="F:hydrolase activity"/>
    <property type="evidence" value="ECO:0007669"/>
    <property type="project" value="UniProtKB-KW"/>
</dbReference>
<dbReference type="GO" id="GO:0004518">
    <property type="term" value="F:nuclease activity"/>
    <property type="evidence" value="ECO:0007669"/>
    <property type="project" value="UniProtKB-KW"/>
</dbReference>
<evidence type="ECO:0000256" key="4">
    <source>
        <dbReference type="ARBA" id="ARBA00022722"/>
    </source>
</evidence>
<name>V2WUD1_MONRO</name>
<organism evidence="9 10">
    <name type="scientific">Moniliophthora roreri (strain MCA 2997)</name>
    <name type="common">Cocoa frosty pod rot fungus</name>
    <name type="synonym">Crinipellis roreri</name>
    <dbReference type="NCBI Taxonomy" id="1381753"/>
    <lineage>
        <taxon>Eukaryota</taxon>
        <taxon>Fungi</taxon>
        <taxon>Dikarya</taxon>
        <taxon>Basidiomycota</taxon>
        <taxon>Agaricomycotina</taxon>
        <taxon>Agaricomycetes</taxon>
        <taxon>Agaricomycetidae</taxon>
        <taxon>Agaricales</taxon>
        <taxon>Marasmiineae</taxon>
        <taxon>Marasmiaceae</taxon>
        <taxon>Moniliophthora</taxon>
    </lineage>
</organism>
<comment type="subcellular location">
    <subcellularLocation>
        <location evidence="2">Nucleus</location>
    </subcellularLocation>
</comment>
<dbReference type="OrthoDB" id="1681765at2759"/>
<dbReference type="KEGG" id="mrr:Moror_17167"/>
<keyword evidence="7" id="KW-0539">Nucleus</keyword>
<evidence type="ECO:0000313" key="9">
    <source>
        <dbReference type="EMBL" id="ESK85177.1"/>
    </source>
</evidence>
<evidence type="ECO:0000256" key="1">
    <source>
        <dbReference type="ARBA" id="ARBA00001968"/>
    </source>
</evidence>
<dbReference type="InterPro" id="IPR027806">
    <property type="entry name" value="HARBI1_dom"/>
</dbReference>
<evidence type="ECO:0000256" key="6">
    <source>
        <dbReference type="ARBA" id="ARBA00022801"/>
    </source>
</evidence>
<evidence type="ECO:0000256" key="7">
    <source>
        <dbReference type="ARBA" id="ARBA00023242"/>
    </source>
</evidence>
<evidence type="ECO:0000259" key="8">
    <source>
        <dbReference type="Pfam" id="PF13359"/>
    </source>
</evidence>
<dbReference type="EMBL" id="AWSO01001125">
    <property type="protein sequence ID" value="ESK85177.1"/>
    <property type="molecule type" value="Genomic_DNA"/>
</dbReference>
<proteinExistence type="inferred from homology"/>
<dbReference type="PANTHER" id="PTHR22930">
    <property type="match status" value="1"/>
</dbReference>
<dbReference type="STRING" id="1381753.V2WUD1"/>
<dbReference type="GO" id="GO:0046872">
    <property type="term" value="F:metal ion binding"/>
    <property type="evidence" value="ECO:0007669"/>
    <property type="project" value="UniProtKB-KW"/>
</dbReference>
<dbReference type="PANTHER" id="PTHR22930:SF221">
    <property type="entry name" value="NUCLEASE HARBI1"/>
    <property type="match status" value="1"/>
</dbReference>
<keyword evidence="4" id="KW-0540">Nuclease</keyword>
<accession>V2WUD1</accession>
<evidence type="ECO:0000256" key="3">
    <source>
        <dbReference type="ARBA" id="ARBA00006958"/>
    </source>
</evidence>
<dbReference type="Pfam" id="PF13359">
    <property type="entry name" value="DDE_Tnp_4"/>
    <property type="match status" value="1"/>
</dbReference>
<evidence type="ECO:0000313" key="10">
    <source>
        <dbReference type="Proteomes" id="UP000017559"/>
    </source>
</evidence>
<protein>
    <submittedName>
        <fullName evidence="9">Nuclease harbi1-like</fullName>
    </submittedName>
</protein>